<organism evidence="1 2">
    <name type="scientific">Vespula squamosa</name>
    <name type="common">Southern yellow jacket</name>
    <name type="synonym">Wasp</name>
    <dbReference type="NCBI Taxonomy" id="30214"/>
    <lineage>
        <taxon>Eukaryota</taxon>
        <taxon>Metazoa</taxon>
        <taxon>Ecdysozoa</taxon>
        <taxon>Arthropoda</taxon>
        <taxon>Hexapoda</taxon>
        <taxon>Insecta</taxon>
        <taxon>Pterygota</taxon>
        <taxon>Neoptera</taxon>
        <taxon>Endopterygota</taxon>
        <taxon>Hymenoptera</taxon>
        <taxon>Apocrita</taxon>
        <taxon>Aculeata</taxon>
        <taxon>Vespoidea</taxon>
        <taxon>Vespidae</taxon>
        <taxon>Vespinae</taxon>
        <taxon>Vespula</taxon>
    </lineage>
</organism>
<sequence length="62" mass="7346">MELLIILLQPSVFVVDQTTRDIPEKVPDLALEIQLKIFHLKVEHHILANHVDKTLLRFLFRF</sequence>
<evidence type="ECO:0000313" key="2">
    <source>
        <dbReference type="Proteomes" id="UP001607302"/>
    </source>
</evidence>
<keyword evidence="2" id="KW-1185">Reference proteome</keyword>
<dbReference type="Proteomes" id="UP001607302">
    <property type="component" value="Unassembled WGS sequence"/>
</dbReference>
<dbReference type="EMBL" id="JAUDFV010000157">
    <property type="protein sequence ID" value="KAL2714209.1"/>
    <property type="molecule type" value="Genomic_DNA"/>
</dbReference>
<protein>
    <submittedName>
        <fullName evidence="1">Uncharacterized protein</fullName>
    </submittedName>
</protein>
<accession>A0ABD2A0P6</accession>
<evidence type="ECO:0000313" key="1">
    <source>
        <dbReference type="EMBL" id="KAL2714209.1"/>
    </source>
</evidence>
<comment type="caution">
    <text evidence="1">The sequence shown here is derived from an EMBL/GenBank/DDBJ whole genome shotgun (WGS) entry which is preliminary data.</text>
</comment>
<gene>
    <name evidence="1" type="ORF">V1478_016766</name>
</gene>
<proteinExistence type="predicted"/>
<dbReference type="AlphaFoldDB" id="A0ABD2A0P6"/>
<reference evidence="1 2" key="1">
    <citation type="journal article" date="2024" name="Ann. Entomol. Soc. Am.">
        <title>Genomic analyses of the southern and eastern yellowjacket wasps (Hymenoptera: Vespidae) reveal evolutionary signatures of social life.</title>
        <authorList>
            <person name="Catto M.A."/>
            <person name="Caine P.B."/>
            <person name="Orr S.E."/>
            <person name="Hunt B.G."/>
            <person name="Goodisman M.A.D."/>
        </authorList>
    </citation>
    <scope>NUCLEOTIDE SEQUENCE [LARGE SCALE GENOMIC DNA]</scope>
    <source>
        <strain evidence="1">233</strain>
        <tissue evidence="1">Head and thorax</tissue>
    </source>
</reference>
<name>A0ABD2A0P6_VESSQ</name>